<organism evidence="2 3">
    <name type="scientific">Mycena pura</name>
    <dbReference type="NCBI Taxonomy" id="153505"/>
    <lineage>
        <taxon>Eukaryota</taxon>
        <taxon>Fungi</taxon>
        <taxon>Dikarya</taxon>
        <taxon>Basidiomycota</taxon>
        <taxon>Agaricomycotina</taxon>
        <taxon>Agaricomycetes</taxon>
        <taxon>Agaricomycetidae</taxon>
        <taxon>Agaricales</taxon>
        <taxon>Marasmiineae</taxon>
        <taxon>Mycenaceae</taxon>
        <taxon>Mycena</taxon>
    </lineage>
</organism>
<comment type="caution">
    <text evidence="2">The sequence shown here is derived from an EMBL/GenBank/DDBJ whole genome shotgun (WGS) entry which is preliminary data.</text>
</comment>
<sequence>MYDGAPWAGYGAYGNFSGTDALGLHAGATGSHNDECFDRQASFPTSTSTWLSAPRPPAIGDSLHHGVLPAITFAPPPIPYVEYPGFGHAMLARNAPETGFGAPSRTHYGEPLDYPPQLPALEQLDLFSDQSDLYMGAASKRDPWVEYMAESYGNSMASSLHSSASSFVDYTTPLYSDSAPYDSISDSWDSSEVGGAPSVPEPDTASPEIIRSNSPSPTLPVVSHFLTHTFVLPHQRRRHPARANPCLKRRIPALCSSMILIILRRLI</sequence>
<evidence type="ECO:0000313" key="2">
    <source>
        <dbReference type="EMBL" id="KAJ7205479.1"/>
    </source>
</evidence>
<reference evidence="2" key="1">
    <citation type="submission" date="2023-03" db="EMBL/GenBank/DDBJ databases">
        <title>Massive genome expansion in bonnet fungi (Mycena s.s.) driven by repeated elements and novel gene families across ecological guilds.</title>
        <authorList>
            <consortium name="Lawrence Berkeley National Laboratory"/>
            <person name="Harder C.B."/>
            <person name="Miyauchi S."/>
            <person name="Viragh M."/>
            <person name="Kuo A."/>
            <person name="Thoen E."/>
            <person name="Andreopoulos B."/>
            <person name="Lu D."/>
            <person name="Skrede I."/>
            <person name="Drula E."/>
            <person name="Henrissat B."/>
            <person name="Morin E."/>
            <person name="Kohler A."/>
            <person name="Barry K."/>
            <person name="LaButti K."/>
            <person name="Morin E."/>
            <person name="Salamov A."/>
            <person name="Lipzen A."/>
            <person name="Mereny Z."/>
            <person name="Hegedus B."/>
            <person name="Baldrian P."/>
            <person name="Stursova M."/>
            <person name="Weitz H."/>
            <person name="Taylor A."/>
            <person name="Grigoriev I.V."/>
            <person name="Nagy L.G."/>
            <person name="Martin F."/>
            <person name="Kauserud H."/>
        </authorList>
    </citation>
    <scope>NUCLEOTIDE SEQUENCE</scope>
    <source>
        <strain evidence="2">9144</strain>
    </source>
</reference>
<accession>A0AAD6YAE3</accession>
<proteinExistence type="predicted"/>
<gene>
    <name evidence="2" type="ORF">GGX14DRAFT_568817</name>
</gene>
<feature type="region of interest" description="Disordered" evidence="1">
    <location>
        <begin position="186"/>
        <end position="216"/>
    </location>
</feature>
<evidence type="ECO:0000256" key="1">
    <source>
        <dbReference type="SAM" id="MobiDB-lite"/>
    </source>
</evidence>
<dbReference type="AlphaFoldDB" id="A0AAD6YAE3"/>
<name>A0AAD6YAE3_9AGAR</name>
<evidence type="ECO:0000313" key="3">
    <source>
        <dbReference type="Proteomes" id="UP001219525"/>
    </source>
</evidence>
<keyword evidence="3" id="KW-1185">Reference proteome</keyword>
<protein>
    <submittedName>
        <fullName evidence="2">Uncharacterized protein</fullName>
    </submittedName>
</protein>
<dbReference type="Proteomes" id="UP001219525">
    <property type="component" value="Unassembled WGS sequence"/>
</dbReference>
<dbReference type="EMBL" id="JARJCW010000043">
    <property type="protein sequence ID" value="KAJ7205479.1"/>
    <property type="molecule type" value="Genomic_DNA"/>
</dbReference>